<dbReference type="EMBL" id="VSRR010007485">
    <property type="protein sequence ID" value="MPC46993.1"/>
    <property type="molecule type" value="Genomic_DNA"/>
</dbReference>
<comment type="caution">
    <text evidence="2">The sequence shown here is derived from an EMBL/GenBank/DDBJ whole genome shotgun (WGS) entry which is preliminary data.</text>
</comment>
<evidence type="ECO:0000313" key="3">
    <source>
        <dbReference type="Proteomes" id="UP000324222"/>
    </source>
</evidence>
<reference evidence="2 3" key="1">
    <citation type="submission" date="2019-05" db="EMBL/GenBank/DDBJ databases">
        <title>Another draft genome of Portunus trituberculatus and its Hox gene families provides insights of decapod evolution.</title>
        <authorList>
            <person name="Jeong J.-H."/>
            <person name="Song I."/>
            <person name="Kim S."/>
            <person name="Choi T."/>
            <person name="Kim D."/>
            <person name="Ryu S."/>
            <person name="Kim W."/>
        </authorList>
    </citation>
    <scope>NUCLEOTIDE SEQUENCE [LARGE SCALE GENOMIC DNA]</scope>
    <source>
        <tissue evidence="2">Muscle</tissue>
    </source>
</reference>
<evidence type="ECO:0000313" key="2">
    <source>
        <dbReference type="EMBL" id="MPC46993.1"/>
    </source>
</evidence>
<dbReference type="Proteomes" id="UP000324222">
    <property type="component" value="Unassembled WGS sequence"/>
</dbReference>
<proteinExistence type="predicted"/>
<dbReference type="AlphaFoldDB" id="A0A5B7FPJ3"/>
<feature type="signal peptide" evidence="1">
    <location>
        <begin position="1"/>
        <end position="26"/>
    </location>
</feature>
<name>A0A5B7FPJ3_PORTR</name>
<keyword evidence="1" id="KW-0732">Signal</keyword>
<sequence length="92" mass="10327">MERHVAFSFSTLSIRLFLTLSHLVSLCPHLALRSLQVTSHRPGTKYCTKQELNEIILCGLSKIIPAAVVCGASSRQRQSGQSWYIGYTRIYS</sequence>
<evidence type="ECO:0000256" key="1">
    <source>
        <dbReference type="SAM" id="SignalP"/>
    </source>
</evidence>
<keyword evidence="3" id="KW-1185">Reference proteome</keyword>
<accession>A0A5B7FPJ3</accession>
<feature type="chain" id="PRO_5022781646" description="Secreted protein" evidence="1">
    <location>
        <begin position="27"/>
        <end position="92"/>
    </location>
</feature>
<organism evidence="2 3">
    <name type="scientific">Portunus trituberculatus</name>
    <name type="common">Swimming crab</name>
    <name type="synonym">Neptunus trituberculatus</name>
    <dbReference type="NCBI Taxonomy" id="210409"/>
    <lineage>
        <taxon>Eukaryota</taxon>
        <taxon>Metazoa</taxon>
        <taxon>Ecdysozoa</taxon>
        <taxon>Arthropoda</taxon>
        <taxon>Crustacea</taxon>
        <taxon>Multicrustacea</taxon>
        <taxon>Malacostraca</taxon>
        <taxon>Eumalacostraca</taxon>
        <taxon>Eucarida</taxon>
        <taxon>Decapoda</taxon>
        <taxon>Pleocyemata</taxon>
        <taxon>Brachyura</taxon>
        <taxon>Eubrachyura</taxon>
        <taxon>Portunoidea</taxon>
        <taxon>Portunidae</taxon>
        <taxon>Portuninae</taxon>
        <taxon>Portunus</taxon>
    </lineage>
</organism>
<protein>
    <recommendedName>
        <fullName evidence="4">Secreted protein</fullName>
    </recommendedName>
</protein>
<gene>
    <name evidence="2" type="ORF">E2C01_040727</name>
</gene>
<evidence type="ECO:0008006" key="4">
    <source>
        <dbReference type="Google" id="ProtNLM"/>
    </source>
</evidence>